<gene>
    <name evidence="1" type="ORF">HA520_14460</name>
</gene>
<proteinExistence type="predicted"/>
<dbReference type="RefSeq" id="WP_165893184.1">
    <property type="nucleotide sequence ID" value="NZ_JAAPAP010000011.1"/>
</dbReference>
<evidence type="ECO:0000313" key="2">
    <source>
        <dbReference type="Proteomes" id="UP000736384"/>
    </source>
</evidence>
<protein>
    <submittedName>
        <fullName evidence="1">Uncharacterized protein</fullName>
    </submittedName>
</protein>
<name>A0AA43Z882_9GAMM</name>
<dbReference type="EMBL" id="JAAPAP010000011">
    <property type="protein sequence ID" value="NHN78465.1"/>
    <property type="molecule type" value="Genomic_DNA"/>
</dbReference>
<accession>A0AA43Z882</accession>
<sequence>MYLDVCYCQGNLPLDVGYGMCMFLSLLHCSRLQLVQGDVVGFHGRAAAGGFETVQQSCYLGKQDVQLVDEALMVGSVHCWGSTRCSLEDVQIHPSFFCVLENNKAPKGALLFFRRAGSEEPALALCQLTQQG</sequence>
<dbReference type="AlphaFoldDB" id="A0AA43Z882"/>
<reference evidence="1" key="1">
    <citation type="submission" date="2020-03" db="EMBL/GenBank/DDBJ databases">
        <title>Genome assembly of Azotobacter chroococcum W5.</title>
        <authorList>
            <person name="Kannepalli A."/>
        </authorList>
    </citation>
    <scope>NUCLEOTIDE SEQUENCE</scope>
    <source>
        <strain evidence="1">W5</strain>
    </source>
</reference>
<evidence type="ECO:0000313" key="1">
    <source>
        <dbReference type="EMBL" id="NHN78465.1"/>
    </source>
</evidence>
<comment type="caution">
    <text evidence="1">The sequence shown here is derived from an EMBL/GenBank/DDBJ whole genome shotgun (WGS) entry which is preliminary data.</text>
</comment>
<organism evidence="1 2">
    <name type="scientific">Azotobacter chroococcum</name>
    <dbReference type="NCBI Taxonomy" id="353"/>
    <lineage>
        <taxon>Bacteria</taxon>
        <taxon>Pseudomonadati</taxon>
        <taxon>Pseudomonadota</taxon>
        <taxon>Gammaproteobacteria</taxon>
        <taxon>Pseudomonadales</taxon>
        <taxon>Pseudomonadaceae</taxon>
        <taxon>Azotobacter</taxon>
    </lineage>
</organism>
<dbReference type="Proteomes" id="UP000736384">
    <property type="component" value="Unassembled WGS sequence"/>
</dbReference>